<dbReference type="RefSeq" id="WP_158357863.1">
    <property type="nucleotide sequence ID" value="NZ_JACRTJ010000021.1"/>
</dbReference>
<dbReference type="SUPFAM" id="SSF46785">
    <property type="entry name" value="Winged helix' DNA-binding domain"/>
    <property type="match status" value="1"/>
</dbReference>
<name>A0ABR7NTM8_9FIRM</name>
<evidence type="ECO:0000256" key="3">
    <source>
        <dbReference type="ARBA" id="ARBA00023163"/>
    </source>
</evidence>
<reference evidence="5 6" key="1">
    <citation type="submission" date="2020-08" db="EMBL/GenBank/DDBJ databases">
        <title>Genome public.</title>
        <authorList>
            <person name="Liu C."/>
            <person name="Sun Q."/>
        </authorList>
    </citation>
    <scope>NUCLEOTIDE SEQUENCE [LARGE SCALE GENOMIC DNA]</scope>
    <source>
        <strain evidence="5 6">BX10</strain>
    </source>
</reference>
<dbReference type="PANTHER" id="PTHR42756">
    <property type="entry name" value="TRANSCRIPTIONAL REGULATOR, MARR"/>
    <property type="match status" value="1"/>
</dbReference>
<dbReference type="EMBL" id="JACRTJ010000021">
    <property type="protein sequence ID" value="MBC8599483.1"/>
    <property type="molecule type" value="Genomic_DNA"/>
</dbReference>
<gene>
    <name evidence="5" type="ORF">H8708_09640</name>
</gene>
<evidence type="ECO:0000256" key="2">
    <source>
        <dbReference type="ARBA" id="ARBA00023125"/>
    </source>
</evidence>
<dbReference type="SMART" id="SM00347">
    <property type="entry name" value="HTH_MARR"/>
    <property type="match status" value="1"/>
</dbReference>
<protein>
    <submittedName>
        <fullName evidence="5">MarR family transcriptional regulator</fullName>
    </submittedName>
</protein>
<dbReference type="PROSITE" id="PS50995">
    <property type="entry name" value="HTH_MARR_2"/>
    <property type="match status" value="1"/>
</dbReference>
<dbReference type="Proteomes" id="UP000647491">
    <property type="component" value="Unassembled WGS sequence"/>
</dbReference>
<sequence>MELRRALDSFYYSTALCDLRLMNRQFIDENITYNSLLYLELIYAMDGRLTASKIAEMLCVSKPAVTLKINELIRQGLVVKTPDPKDRRQNLLSINEEAVPNYKIYKKQDSLAVKKIAEMFSEEDIEKFCQMLNVLSDVNFSVLG</sequence>
<evidence type="ECO:0000313" key="5">
    <source>
        <dbReference type="EMBL" id="MBC8599483.1"/>
    </source>
</evidence>
<proteinExistence type="predicted"/>
<dbReference type="PANTHER" id="PTHR42756:SF1">
    <property type="entry name" value="TRANSCRIPTIONAL REPRESSOR OF EMRAB OPERON"/>
    <property type="match status" value="1"/>
</dbReference>
<organism evidence="5 6">
    <name type="scientific">Enterocloster hominis</name>
    <name type="common">ex Liu et al. 2021</name>
    <dbReference type="NCBI Taxonomy" id="2763663"/>
    <lineage>
        <taxon>Bacteria</taxon>
        <taxon>Bacillati</taxon>
        <taxon>Bacillota</taxon>
        <taxon>Clostridia</taxon>
        <taxon>Lachnospirales</taxon>
        <taxon>Lachnospiraceae</taxon>
        <taxon>Enterocloster</taxon>
    </lineage>
</organism>
<dbReference type="Gene3D" id="1.10.10.10">
    <property type="entry name" value="Winged helix-like DNA-binding domain superfamily/Winged helix DNA-binding domain"/>
    <property type="match status" value="1"/>
</dbReference>
<evidence type="ECO:0000313" key="6">
    <source>
        <dbReference type="Proteomes" id="UP000647491"/>
    </source>
</evidence>
<evidence type="ECO:0000259" key="4">
    <source>
        <dbReference type="PROSITE" id="PS50995"/>
    </source>
</evidence>
<dbReference type="InterPro" id="IPR000835">
    <property type="entry name" value="HTH_MarR-typ"/>
</dbReference>
<keyword evidence="6" id="KW-1185">Reference proteome</keyword>
<keyword evidence="1" id="KW-0805">Transcription regulation</keyword>
<evidence type="ECO:0000256" key="1">
    <source>
        <dbReference type="ARBA" id="ARBA00023015"/>
    </source>
</evidence>
<comment type="caution">
    <text evidence="5">The sequence shown here is derived from an EMBL/GenBank/DDBJ whole genome shotgun (WGS) entry which is preliminary data.</text>
</comment>
<keyword evidence="3" id="KW-0804">Transcription</keyword>
<dbReference type="Pfam" id="PF01047">
    <property type="entry name" value="MarR"/>
    <property type="match status" value="1"/>
</dbReference>
<dbReference type="InterPro" id="IPR036390">
    <property type="entry name" value="WH_DNA-bd_sf"/>
</dbReference>
<feature type="domain" description="HTH marR-type" evidence="4">
    <location>
        <begin position="1"/>
        <end position="137"/>
    </location>
</feature>
<keyword evidence="2" id="KW-0238">DNA-binding</keyword>
<dbReference type="InterPro" id="IPR036388">
    <property type="entry name" value="WH-like_DNA-bd_sf"/>
</dbReference>
<accession>A0ABR7NTM8</accession>